<feature type="region of interest" description="Disordered" evidence="1">
    <location>
        <begin position="47"/>
        <end position="118"/>
    </location>
</feature>
<evidence type="ECO:0008006" key="4">
    <source>
        <dbReference type="Google" id="ProtNLM"/>
    </source>
</evidence>
<evidence type="ECO:0000313" key="2">
    <source>
        <dbReference type="EMBL" id="KAK0598238.1"/>
    </source>
</evidence>
<dbReference type="AlphaFoldDB" id="A0AA39SVU5"/>
<feature type="compositionally biased region" description="Basic and acidic residues" evidence="1">
    <location>
        <begin position="59"/>
        <end position="70"/>
    </location>
</feature>
<evidence type="ECO:0000313" key="3">
    <source>
        <dbReference type="Proteomes" id="UP001168877"/>
    </source>
</evidence>
<accession>A0AA39SVU5</accession>
<keyword evidence="3" id="KW-1185">Reference proteome</keyword>
<protein>
    <recommendedName>
        <fullName evidence="4">Retrotransposon gag domain-containing protein</fullName>
    </recommendedName>
</protein>
<dbReference type="EMBL" id="JAUESC010000004">
    <property type="protein sequence ID" value="KAK0598238.1"/>
    <property type="molecule type" value="Genomic_DNA"/>
</dbReference>
<gene>
    <name evidence="2" type="ORF">LWI29_032808</name>
</gene>
<reference evidence="2" key="1">
    <citation type="journal article" date="2022" name="Plant J.">
        <title>Strategies of tolerance reflected in two North American maple genomes.</title>
        <authorList>
            <person name="McEvoy S.L."/>
            <person name="Sezen U.U."/>
            <person name="Trouern-Trend A."/>
            <person name="McMahon S.M."/>
            <person name="Schaberg P.G."/>
            <person name="Yang J."/>
            <person name="Wegrzyn J.L."/>
            <person name="Swenson N.G."/>
        </authorList>
    </citation>
    <scope>NUCLEOTIDE SEQUENCE</scope>
    <source>
        <strain evidence="2">NS2018</strain>
    </source>
</reference>
<feature type="compositionally biased region" description="Basic residues" evidence="1">
    <location>
        <begin position="48"/>
        <end position="58"/>
    </location>
</feature>
<name>A0AA39SVU5_ACESA</name>
<organism evidence="2 3">
    <name type="scientific">Acer saccharum</name>
    <name type="common">Sugar maple</name>
    <dbReference type="NCBI Taxonomy" id="4024"/>
    <lineage>
        <taxon>Eukaryota</taxon>
        <taxon>Viridiplantae</taxon>
        <taxon>Streptophyta</taxon>
        <taxon>Embryophyta</taxon>
        <taxon>Tracheophyta</taxon>
        <taxon>Spermatophyta</taxon>
        <taxon>Magnoliopsida</taxon>
        <taxon>eudicotyledons</taxon>
        <taxon>Gunneridae</taxon>
        <taxon>Pentapetalae</taxon>
        <taxon>rosids</taxon>
        <taxon>malvids</taxon>
        <taxon>Sapindales</taxon>
        <taxon>Sapindaceae</taxon>
        <taxon>Hippocastanoideae</taxon>
        <taxon>Acereae</taxon>
        <taxon>Acer</taxon>
    </lineage>
</organism>
<comment type="caution">
    <text evidence="2">The sequence shown here is derived from an EMBL/GenBank/DDBJ whole genome shotgun (WGS) entry which is preliminary data.</text>
</comment>
<evidence type="ECO:0000256" key="1">
    <source>
        <dbReference type="SAM" id="MobiDB-lite"/>
    </source>
</evidence>
<dbReference type="Proteomes" id="UP001168877">
    <property type="component" value="Unassembled WGS sequence"/>
</dbReference>
<reference evidence="2" key="2">
    <citation type="submission" date="2023-06" db="EMBL/GenBank/DDBJ databases">
        <authorList>
            <person name="Swenson N.G."/>
            <person name="Wegrzyn J.L."/>
            <person name="Mcevoy S.L."/>
        </authorList>
    </citation>
    <scope>NUCLEOTIDE SEQUENCE</scope>
    <source>
        <strain evidence="2">NS2018</strain>
        <tissue evidence="2">Leaf</tissue>
    </source>
</reference>
<sequence>MCREFITRFKRARLLERKPNVLRDVKQGESETLKEYVERFHKEEQLKLKKATKKAKYGSKKEKGKGKEENQGDQNGHPMITSGIPRLQPRGRDQLKAPILQPQPVMNVPNEMHPKTLR</sequence>
<proteinExistence type="predicted"/>